<dbReference type="Gene3D" id="3.40.50.360">
    <property type="match status" value="1"/>
</dbReference>
<dbReference type="SUPFAM" id="SSF52218">
    <property type="entry name" value="Flavoproteins"/>
    <property type="match status" value="1"/>
</dbReference>
<dbReference type="PROSITE" id="PS00201">
    <property type="entry name" value="FLAVODOXIN"/>
    <property type="match status" value="1"/>
</dbReference>
<dbReference type="EMBL" id="DXEW01000003">
    <property type="protein sequence ID" value="HIX49727.1"/>
    <property type="molecule type" value="Genomic_DNA"/>
</dbReference>
<dbReference type="GO" id="GO:0009055">
    <property type="term" value="F:electron transfer activity"/>
    <property type="evidence" value="ECO:0007669"/>
    <property type="project" value="InterPro"/>
</dbReference>
<accession>A0A9D1W0R2</accession>
<comment type="caution">
    <text evidence="2">The sequence shown here is derived from an EMBL/GenBank/DDBJ whole genome shotgun (WGS) entry which is preliminary data.</text>
</comment>
<reference evidence="2" key="1">
    <citation type="journal article" date="2021" name="PeerJ">
        <title>Extensive microbial diversity within the chicken gut microbiome revealed by metagenomics and culture.</title>
        <authorList>
            <person name="Gilroy R."/>
            <person name="Ravi A."/>
            <person name="Getino M."/>
            <person name="Pursley I."/>
            <person name="Horton D.L."/>
            <person name="Alikhan N.F."/>
            <person name="Baker D."/>
            <person name="Gharbi K."/>
            <person name="Hall N."/>
            <person name="Watson M."/>
            <person name="Adriaenssens E.M."/>
            <person name="Foster-Nyarko E."/>
            <person name="Jarju S."/>
            <person name="Secka A."/>
            <person name="Antonio M."/>
            <person name="Oren A."/>
            <person name="Chaudhuri R.R."/>
            <person name="La Ragione R."/>
            <person name="Hildebrand F."/>
            <person name="Pallen M.J."/>
        </authorList>
    </citation>
    <scope>NUCLEOTIDE SEQUENCE</scope>
    <source>
        <strain evidence="2">2189</strain>
    </source>
</reference>
<dbReference type="InterPro" id="IPR052200">
    <property type="entry name" value="Protoporphyrinogen_IX_DH"/>
</dbReference>
<evidence type="ECO:0000313" key="2">
    <source>
        <dbReference type="EMBL" id="HIX49727.1"/>
    </source>
</evidence>
<dbReference type="InterPro" id="IPR001226">
    <property type="entry name" value="Flavodoxin_CS"/>
</dbReference>
<dbReference type="GO" id="GO:0010181">
    <property type="term" value="F:FMN binding"/>
    <property type="evidence" value="ECO:0007669"/>
    <property type="project" value="InterPro"/>
</dbReference>
<dbReference type="InterPro" id="IPR026816">
    <property type="entry name" value="Flavodoxin_dom"/>
</dbReference>
<dbReference type="AlphaFoldDB" id="A0A9D1W0R2"/>
<name>A0A9D1W0R2_9FIRM</name>
<proteinExistence type="predicted"/>
<dbReference type="PANTHER" id="PTHR38030">
    <property type="entry name" value="PROTOPORPHYRINOGEN IX DEHYDROGENASE [MENAQUINONE]"/>
    <property type="match status" value="1"/>
</dbReference>
<gene>
    <name evidence="2" type="ORF">H9851_00385</name>
</gene>
<dbReference type="GO" id="GO:0070819">
    <property type="term" value="F:menaquinone-dependent protoporphyrinogen oxidase activity"/>
    <property type="evidence" value="ECO:0007669"/>
    <property type="project" value="TreeGrafter"/>
</dbReference>
<sequence length="175" mass="19132">MNAVVIYGSCYGSTQAYAEYIAQELSCPAVSAKEVTRADVEGRELIVFGGGAYAGSIAGAKKAAKLEKYFGQARLLCFTCGLADPAKAKTQDEARALLNKAFPRHAGMPVFCLRGNMDYARLSAGHRAMMAMLMQLLRRKKEPTEEDRQLMQTYGEKVEFLDLPSAQPLIAAVKR</sequence>
<reference evidence="2" key="2">
    <citation type="submission" date="2021-04" db="EMBL/GenBank/DDBJ databases">
        <authorList>
            <person name="Gilroy R."/>
        </authorList>
    </citation>
    <scope>NUCLEOTIDE SEQUENCE</scope>
    <source>
        <strain evidence="2">2189</strain>
    </source>
</reference>
<dbReference type="Pfam" id="PF12724">
    <property type="entry name" value="Flavodoxin_5"/>
    <property type="match status" value="1"/>
</dbReference>
<evidence type="ECO:0000313" key="3">
    <source>
        <dbReference type="Proteomes" id="UP000886847"/>
    </source>
</evidence>
<dbReference type="InterPro" id="IPR029039">
    <property type="entry name" value="Flavoprotein-like_sf"/>
</dbReference>
<dbReference type="GO" id="GO:0006783">
    <property type="term" value="P:heme biosynthetic process"/>
    <property type="evidence" value="ECO:0007669"/>
    <property type="project" value="TreeGrafter"/>
</dbReference>
<protein>
    <submittedName>
        <fullName evidence="2">Flavodoxin domain-containing protein</fullName>
    </submittedName>
</protein>
<evidence type="ECO:0000259" key="1">
    <source>
        <dbReference type="Pfam" id="PF12724"/>
    </source>
</evidence>
<dbReference type="Proteomes" id="UP000886847">
    <property type="component" value="Unassembled WGS sequence"/>
</dbReference>
<organism evidence="2 3">
    <name type="scientific">Candidatus Borkfalkia faecavium</name>
    <dbReference type="NCBI Taxonomy" id="2838508"/>
    <lineage>
        <taxon>Bacteria</taxon>
        <taxon>Bacillati</taxon>
        <taxon>Bacillota</taxon>
        <taxon>Clostridia</taxon>
        <taxon>Christensenellales</taxon>
        <taxon>Christensenellaceae</taxon>
        <taxon>Candidatus Borkfalkia</taxon>
    </lineage>
</organism>
<feature type="domain" description="Flavodoxin" evidence="1">
    <location>
        <begin position="4"/>
        <end position="142"/>
    </location>
</feature>
<dbReference type="PANTHER" id="PTHR38030:SF2">
    <property type="entry name" value="PROTOPORPHYRINOGEN IX DEHYDROGENASE [QUINONE]"/>
    <property type="match status" value="1"/>
</dbReference>